<evidence type="ECO:0000256" key="6">
    <source>
        <dbReference type="ARBA" id="ARBA00022960"/>
    </source>
</evidence>
<dbReference type="GO" id="GO:0071555">
    <property type="term" value="P:cell wall organization"/>
    <property type="evidence" value="ECO:0007669"/>
    <property type="project" value="UniProtKB-KW"/>
</dbReference>
<dbReference type="InterPro" id="IPR036615">
    <property type="entry name" value="Mur_ligase_C_dom_sf"/>
</dbReference>
<dbReference type="Pfam" id="PF01225">
    <property type="entry name" value="Mur_ligase"/>
    <property type="match status" value="1"/>
</dbReference>
<keyword evidence="16" id="KW-1185">Reference proteome</keyword>
<evidence type="ECO:0000256" key="2">
    <source>
        <dbReference type="ARBA" id="ARBA00022598"/>
    </source>
</evidence>
<dbReference type="GO" id="GO:0008766">
    <property type="term" value="F:UDP-N-acetylmuramoylalanyl-D-glutamyl-2,6-diaminopimelate-D-alanyl-D-alanine ligase activity"/>
    <property type="evidence" value="ECO:0007669"/>
    <property type="project" value="RHEA"/>
</dbReference>
<keyword evidence="5 10" id="KW-0067">ATP-binding</keyword>
<feature type="domain" description="Mur ligase C-terminal" evidence="13">
    <location>
        <begin position="302"/>
        <end position="417"/>
    </location>
</feature>
<evidence type="ECO:0000256" key="3">
    <source>
        <dbReference type="ARBA" id="ARBA00022618"/>
    </source>
</evidence>
<evidence type="ECO:0000256" key="7">
    <source>
        <dbReference type="ARBA" id="ARBA00022984"/>
    </source>
</evidence>
<evidence type="ECO:0000256" key="1">
    <source>
        <dbReference type="ARBA" id="ARBA00022490"/>
    </source>
</evidence>
<evidence type="ECO:0000256" key="10">
    <source>
        <dbReference type="HAMAP-Rule" id="MF_02019"/>
    </source>
</evidence>
<accession>A0A2U2XDZ1</accession>
<dbReference type="UniPathway" id="UPA00219"/>
<reference evidence="15 16" key="1">
    <citation type="submission" date="2018-05" db="EMBL/GenBank/DDBJ databases">
        <title>Brumimicrobium oceani sp. nov., isolated from coastal sediment.</title>
        <authorList>
            <person name="Kou Y."/>
        </authorList>
    </citation>
    <scope>NUCLEOTIDE SEQUENCE [LARGE SCALE GENOMIC DNA]</scope>
    <source>
        <strain evidence="15 16">C305</strain>
    </source>
</reference>
<dbReference type="Gene3D" id="3.40.1390.10">
    <property type="entry name" value="MurE/MurF, N-terminal domain"/>
    <property type="match status" value="1"/>
</dbReference>
<dbReference type="AlphaFoldDB" id="A0A2U2XDZ1"/>
<evidence type="ECO:0000256" key="8">
    <source>
        <dbReference type="ARBA" id="ARBA00023306"/>
    </source>
</evidence>
<feature type="binding site" evidence="10">
    <location>
        <begin position="95"/>
        <end position="101"/>
    </location>
    <ligand>
        <name>ATP</name>
        <dbReference type="ChEBI" id="CHEBI:30616"/>
    </ligand>
</feature>
<evidence type="ECO:0000256" key="5">
    <source>
        <dbReference type="ARBA" id="ARBA00022840"/>
    </source>
</evidence>
<dbReference type="NCBIfam" id="TIGR01143">
    <property type="entry name" value="murF"/>
    <property type="match status" value="1"/>
</dbReference>
<dbReference type="EC" id="6.3.2.10" evidence="10 11"/>
<keyword evidence="8 10" id="KW-0131">Cell cycle</keyword>
<evidence type="ECO:0000256" key="11">
    <source>
        <dbReference type="RuleBase" id="RU004136"/>
    </source>
</evidence>
<dbReference type="GO" id="GO:0005524">
    <property type="term" value="F:ATP binding"/>
    <property type="evidence" value="ECO:0007669"/>
    <property type="project" value="UniProtKB-UniRule"/>
</dbReference>
<dbReference type="GO" id="GO:0005737">
    <property type="term" value="C:cytoplasm"/>
    <property type="evidence" value="ECO:0007669"/>
    <property type="project" value="UniProtKB-SubCell"/>
</dbReference>
<comment type="similarity">
    <text evidence="10">Belongs to the MurCDEF family. MurF subfamily.</text>
</comment>
<organism evidence="15 16">
    <name type="scientific">Brumimicrobium oceani</name>
    <dbReference type="NCBI Taxonomy" id="2100725"/>
    <lineage>
        <taxon>Bacteria</taxon>
        <taxon>Pseudomonadati</taxon>
        <taxon>Bacteroidota</taxon>
        <taxon>Flavobacteriia</taxon>
        <taxon>Flavobacteriales</taxon>
        <taxon>Crocinitomicaceae</taxon>
        <taxon>Brumimicrobium</taxon>
    </lineage>
</organism>
<keyword evidence="7 10" id="KW-0573">Peptidoglycan synthesis</keyword>
<keyword evidence="1 10" id="KW-0963">Cytoplasm</keyword>
<dbReference type="OrthoDB" id="9801978at2"/>
<dbReference type="Gene3D" id="3.90.190.20">
    <property type="entry name" value="Mur ligase, C-terminal domain"/>
    <property type="match status" value="1"/>
</dbReference>
<dbReference type="InterPro" id="IPR013221">
    <property type="entry name" value="Mur_ligase_cen"/>
</dbReference>
<evidence type="ECO:0000259" key="13">
    <source>
        <dbReference type="Pfam" id="PF02875"/>
    </source>
</evidence>
<evidence type="ECO:0000259" key="14">
    <source>
        <dbReference type="Pfam" id="PF08245"/>
    </source>
</evidence>
<evidence type="ECO:0000259" key="12">
    <source>
        <dbReference type="Pfam" id="PF01225"/>
    </source>
</evidence>
<keyword evidence="6 10" id="KW-0133">Cell shape</keyword>
<dbReference type="Proteomes" id="UP000245370">
    <property type="component" value="Unassembled WGS sequence"/>
</dbReference>
<dbReference type="GO" id="GO:0009252">
    <property type="term" value="P:peptidoglycan biosynthetic process"/>
    <property type="evidence" value="ECO:0007669"/>
    <property type="project" value="UniProtKB-UniRule"/>
</dbReference>
<dbReference type="InterPro" id="IPR005863">
    <property type="entry name" value="UDP-N-AcMur_synth"/>
</dbReference>
<evidence type="ECO:0000256" key="4">
    <source>
        <dbReference type="ARBA" id="ARBA00022741"/>
    </source>
</evidence>
<feature type="domain" description="Mur ligase N-terminal catalytic" evidence="12">
    <location>
        <begin position="13"/>
        <end position="81"/>
    </location>
</feature>
<evidence type="ECO:0000256" key="9">
    <source>
        <dbReference type="ARBA" id="ARBA00023316"/>
    </source>
</evidence>
<name>A0A2U2XDZ1_9FLAO</name>
<dbReference type="GO" id="GO:0047480">
    <property type="term" value="F:UDP-N-acetylmuramoyl-tripeptide-D-alanyl-D-alanine ligase activity"/>
    <property type="evidence" value="ECO:0007669"/>
    <property type="project" value="UniProtKB-UniRule"/>
</dbReference>
<comment type="catalytic activity">
    <reaction evidence="10 11">
        <text>D-alanyl-D-alanine + UDP-N-acetyl-alpha-D-muramoyl-L-alanyl-gamma-D-glutamyl-meso-2,6-diaminopimelate + ATP = UDP-N-acetyl-alpha-D-muramoyl-L-alanyl-gamma-D-glutamyl-meso-2,6-diaminopimeloyl-D-alanyl-D-alanine + ADP + phosphate + H(+)</text>
        <dbReference type="Rhea" id="RHEA:28374"/>
        <dbReference type="ChEBI" id="CHEBI:15378"/>
        <dbReference type="ChEBI" id="CHEBI:30616"/>
        <dbReference type="ChEBI" id="CHEBI:43474"/>
        <dbReference type="ChEBI" id="CHEBI:57822"/>
        <dbReference type="ChEBI" id="CHEBI:61386"/>
        <dbReference type="ChEBI" id="CHEBI:83905"/>
        <dbReference type="ChEBI" id="CHEBI:456216"/>
        <dbReference type="EC" id="6.3.2.10"/>
    </reaction>
</comment>
<dbReference type="SUPFAM" id="SSF63418">
    <property type="entry name" value="MurE/MurF N-terminal domain"/>
    <property type="match status" value="1"/>
</dbReference>
<keyword evidence="2 10" id="KW-0436">Ligase</keyword>
<dbReference type="Pfam" id="PF02875">
    <property type="entry name" value="Mur_ligase_C"/>
    <property type="match status" value="1"/>
</dbReference>
<keyword evidence="3 10" id="KW-0132">Cell division</keyword>
<comment type="caution">
    <text evidence="15">The sequence shown here is derived from an EMBL/GenBank/DDBJ whole genome shotgun (WGS) entry which is preliminary data.</text>
</comment>
<dbReference type="SUPFAM" id="SSF53244">
    <property type="entry name" value="MurD-like peptide ligases, peptide-binding domain"/>
    <property type="match status" value="1"/>
</dbReference>
<gene>
    <name evidence="10" type="primary">murF</name>
    <name evidence="15" type="ORF">DIT68_05470</name>
</gene>
<sequence length="428" mass="47346">MEELFQLYYECSEVSTDTRKITKNSFFIALRGENFDGNKYADQAIEKGAKYAIVDDESVANGKTKFHVNNSLHFLQKLAQYHRNTFSIPVIAITGTNGKTTTKELTAAVLNKKFNILFTEGNLNNHIGVPLTLLQLNKNHDLAIIEMGASKLGDIKELTDIANPTHGIITNIGHAHIEGFGSPENIVKTKTELYSAIKENKGLLFYNSDDSVLANKLPASCPTQTYGTTGTADIIGEILELSPMLSFQWKTGTYMSPQINTQIIGKYNFYNMLAAICIGNHFEVKQNDINTALAEYKPSNNRSQLEKTSYNTVILDAYNANPTSVKSALENFAEISSENKLFVLGDMLELGENTNQYHQEVIQLAKSLNLQGVFVGNIYSSLAKVNDILAFDSTETAKDFFATALPKDNLILLKGSRGIGLEKLIEIL</sequence>
<proteinExistence type="inferred from homology"/>
<comment type="pathway">
    <text evidence="10 11">Cell wall biogenesis; peptidoglycan biosynthesis.</text>
</comment>
<keyword evidence="4 10" id="KW-0547">Nucleotide-binding</keyword>
<dbReference type="InterPro" id="IPR000713">
    <property type="entry name" value="Mur_ligase_N"/>
</dbReference>
<dbReference type="PANTHER" id="PTHR43024">
    <property type="entry name" value="UDP-N-ACETYLMURAMOYL-TRIPEPTIDE--D-ALANYL-D-ALANINE LIGASE"/>
    <property type="match status" value="1"/>
</dbReference>
<dbReference type="InterPro" id="IPR004101">
    <property type="entry name" value="Mur_ligase_C"/>
</dbReference>
<evidence type="ECO:0000313" key="15">
    <source>
        <dbReference type="EMBL" id="PWH86005.1"/>
    </source>
</evidence>
<dbReference type="InterPro" id="IPR035911">
    <property type="entry name" value="MurE/MurF_N"/>
</dbReference>
<dbReference type="Gene3D" id="3.40.1190.10">
    <property type="entry name" value="Mur-like, catalytic domain"/>
    <property type="match status" value="1"/>
</dbReference>
<protein>
    <recommendedName>
        <fullName evidence="10 11">UDP-N-acetylmuramoyl-tripeptide--D-alanyl-D-alanine ligase</fullName>
        <ecNumber evidence="10 11">6.3.2.10</ecNumber>
    </recommendedName>
    <alternativeName>
        <fullName evidence="10">D-alanyl-D-alanine-adding enzyme</fullName>
    </alternativeName>
</protein>
<dbReference type="Pfam" id="PF08245">
    <property type="entry name" value="Mur_ligase_M"/>
    <property type="match status" value="1"/>
</dbReference>
<dbReference type="HAMAP" id="MF_02019">
    <property type="entry name" value="MurF"/>
    <property type="match status" value="1"/>
</dbReference>
<dbReference type="RefSeq" id="WP_109358813.1">
    <property type="nucleotide sequence ID" value="NZ_QFRJ01000003.1"/>
</dbReference>
<dbReference type="InterPro" id="IPR036565">
    <property type="entry name" value="Mur-like_cat_sf"/>
</dbReference>
<dbReference type="GO" id="GO:0008360">
    <property type="term" value="P:regulation of cell shape"/>
    <property type="evidence" value="ECO:0007669"/>
    <property type="project" value="UniProtKB-KW"/>
</dbReference>
<comment type="subcellular location">
    <subcellularLocation>
        <location evidence="10 11">Cytoplasm</location>
    </subcellularLocation>
</comment>
<feature type="domain" description="Mur ligase central" evidence="14">
    <location>
        <begin position="93"/>
        <end position="278"/>
    </location>
</feature>
<evidence type="ECO:0000313" key="16">
    <source>
        <dbReference type="Proteomes" id="UP000245370"/>
    </source>
</evidence>
<dbReference type="PANTHER" id="PTHR43024:SF1">
    <property type="entry name" value="UDP-N-ACETYLMURAMOYL-TRIPEPTIDE--D-ALANYL-D-ALANINE LIGASE"/>
    <property type="match status" value="1"/>
</dbReference>
<reference evidence="15 16" key="2">
    <citation type="submission" date="2018-05" db="EMBL/GenBank/DDBJ databases">
        <authorList>
            <person name="Lanie J.A."/>
            <person name="Ng W.-L."/>
            <person name="Kazmierczak K.M."/>
            <person name="Andrzejewski T.M."/>
            <person name="Davidsen T.M."/>
            <person name="Wayne K.J."/>
            <person name="Tettelin H."/>
            <person name="Glass J.I."/>
            <person name="Rusch D."/>
            <person name="Podicherti R."/>
            <person name="Tsui H.-C.T."/>
            <person name="Winkler M.E."/>
        </authorList>
    </citation>
    <scope>NUCLEOTIDE SEQUENCE [LARGE SCALE GENOMIC DNA]</scope>
    <source>
        <strain evidence="15 16">C305</strain>
    </source>
</reference>
<dbReference type="InterPro" id="IPR051046">
    <property type="entry name" value="MurCDEF_CellWall_CoF430Synth"/>
</dbReference>
<dbReference type="SUPFAM" id="SSF53623">
    <property type="entry name" value="MurD-like peptide ligases, catalytic domain"/>
    <property type="match status" value="1"/>
</dbReference>
<dbReference type="GO" id="GO:0051301">
    <property type="term" value="P:cell division"/>
    <property type="evidence" value="ECO:0007669"/>
    <property type="project" value="UniProtKB-KW"/>
</dbReference>
<comment type="function">
    <text evidence="10 11">Involved in cell wall formation. Catalyzes the final step in the synthesis of UDP-N-acetylmuramoyl-pentapeptide, the precursor of murein.</text>
</comment>
<keyword evidence="9 10" id="KW-0961">Cell wall biogenesis/degradation</keyword>
<dbReference type="EMBL" id="QFRJ01000003">
    <property type="protein sequence ID" value="PWH86005.1"/>
    <property type="molecule type" value="Genomic_DNA"/>
</dbReference>